<dbReference type="Proteomes" id="UP000321397">
    <property type="component" value="Chromosome"/>
</dbReference>
<dbReference type="RefSeq" id="WP_146961871.1">
    <property type="nucleotide sequence ID" value="NZ_AP019834.1"/>
</dbReference>
<dbReference type="AlphaFoldDB" id="A0A510K9U3"/>
<name>A0A510K9U3_9FUSO</name>
<dbReference type="EMBL" id="AP019834">
    <property type="protein sequence ID" value="BBM48419.1"/>
    <property type="molecule type" value="Genomic_DNA"/>
</dbReference>
<proteinExistence type="predicted"/>
<evidence type="ECO:0000313" key="2">
    <source>
        <dbReference type="Proteomes" id="UP000321397"/>
    </source>
</evidence>
<evidence type="ECO:0000313" key="1">
    <source>
        <dbReference type="EMBL" id="BBM48419.1"/>
    </source>
</evidence>
<gene>
    <name evidence="1" type="ORF">JMUB3933_1935</name>
</gene>
<reference evidence="1 2" key="1">
    <citation type="submission" date="2019-07" db="EMBL/GenBank/DDBJ databases">
        <title>Complete Genome Sequence of Leptotrichia wadei Strain JMUB3933.</title>
        <authorList>
            <person name="Watanabe S."/>
            <person name="Cui L."/>
        </authorList>
    </citation>
    <scope>NUCLEOTIDE SEQUENCE [LARGE SCALE GENOMIC DNA]</scope>
    <source>
        <strain evidence="1 2">JMUB3933</strain>
    </source>
</reference>
<sequence>MNEIIANLLIENLYQEIKIAALAKILFENNIISEKEFNDKTSKLLKDKDFLKKQLNKILSEDTYQEIFHNILNDFMAD</sequence>
<accession>A0A510K9U3</accession>
<organism evidence="1 2">
    <name type="scientific">Leptotrichia wadei</name>
    <dbReference type="NCBI Taxonomy" id="157687"/>
    <lineage>
        <taxon>Bacteria</taxon>
        <taxon>Fusobacteriati</taxon>
        <taxon>Fusobacteriota</taxon>
        <taxon>Fusobacteriia</taxon>
        <taxon>Fusobacteriales</taxon>
        <taxon>Leptotrichiaceae</taxon>
        <taxon>Leptotrichia</taxon>
    </lineage>
</organism>
<protein>
    <submittedName>
        <fullName evidence="1">Uncharacterized protein</fullName>
    </submittedName>
</protein>